<comment type="caution">
    <text evidence="6">The sequence shown here is derived from an EMBL/GenBank/DDBJ whole genome shotgun (WGS) entry which is preliminary data.</text>
</comment>
<dbReference type="Gene3D" id="3.40.50.300">
    <property type="entry name" value="P-loop containing nucleotide triphosphate hydrolases"/>
    <property type="match status" value="1"/>
</dbReference>
<dbReference type="PROSITE" id="PS50893">
    <property type="entry name" value="ABC_TRANSPORTER_2"/>
    <property type="match status" value="1"/>
</dbReference>
<dbReference type="InterPro" id="IPR017871">
    <property type="entry name" value="ABC_transporter-like_CS"/>
</dbReference>
<dbReference type="SMART" id="SM00382">
    <property type="entry name" value="AAA"/>
    <property type="match status" value="1"/>
</dbReference>
<evidence type="ECO:0000313" key="7">
    <source>
        <dbReference type="Proteomes" id="UP001150266"/>
    </source>
</evidence>
<dbReference type="PANTHER" id="PTHR43394:SF1">
    <property type="entry name" value="ATP-BINDING CASSETTE SUB-FAMILY B MEMBER 10, MITOCHONDRIAL"/>
    <property type="match status" value="1"/>
</dbReference>
<proteinExistence type="predicted"/>
<dbReference type="Pfam" id="PF00005">
    <property type="entry name" value="ABC_tran"/>
    <property type="match status" value="1"/>
</dbReference>
<organism evidence="6 7">
    <name type="scientific">Lentinula aciculospora</name>
    <dbReference type="NCBI Taxonomy" id="153920"/>
    <lineage>
        <taxon>Eukaryota</taxon>
        <taxon>Fungi</taxon>
        <taxon>Dikarya</taxon>
        <taxon>Basidiomycota</taxon>
        <taxon>Agaricomycotina</taxon>
        <taxon>Agaricomycetes</taxon>
        <taxon>Agaricomycetidae</taxon>
        <taxon>Agaricales</taxon>
        <taxon>Marasmiineae</taxon>
        <taxon>Omphalotaceae</taxon>
        <taxon>Lentinula</taxon>
    </lineage>
</organism>
<keyword evidence="4" id="KW-1133">Transmembrane helix</keyword>
<feature type="domain" description="ABC transporter" evidence="5">
    <location>
        <begin position="433"/>
        <end position="712"/>
    </location>
</feature>
<keyword evidence="7" id="KW-1185">Reference proteome</keyword>
<feature type="compositionally biased region" description="Basic and acidic residues" evidence="3">
    <location>
        <begin position="18"/>
        <end position="27"/>
    </location>
</feature>
<dbReference type="EMBL" id="JAOTPV010000017">
    <property type="protein sequence ID" value="KAJ4473834.1"/>
    <property type="molecule type" value="Genomic_DNA"/>
</dbReference>
<reference evidence="6" key="1">
    <citation type="submission" date="2022-08" db="EMBL/GenBank/DDBJ databases">
        <title>A Global Phylogenomic Analysis of the Shiitake Genus Lentinula.</title>
        <authorList>
            <consortium name="DOE Joint Genome Institute"/>
            <person name="Sierra-Patev S."/>
            <person name="Min B."/>
            <person name="Naranjo-Ortiz M."/>
            <person name="Looney B."/>
            <person name="Konkel Z."/>
            <person name="Slot J.C."/>
            <person name="Sakamoto Y."/>
            <person name="Steenwyk J.L."/>
            <person name="Rokas A."/>
            <person name="Carro J."/>
            <person name="Camarero S."/>
            <person name="Ferreira P."/>
            <person name="Molpeceres G."/>
            <person name="Ruiz-Duenas F.J."/>
            <person name="Serrano A."/>
            <person name="Henrissat B."/>
            <person name="Drula E."/>
            <person name="Hughes K.W."/>
            <person name="Mata J.L."/>
            <person name="Ishikawa N.K."/>
            <person name="Vargas-Isla R."/>
            <person name="Ushijima S."/>
            <person name="Smith C.A."/>
            <person name="Ahrendt S."/>
            <person name="Andreopoulos W."/>
            <person name="He G."/>
            <person name="Labutti K."/>
            <person name="Lipzen A."/>
            <person name="Ng V."/>
            <person name="Riley R."/>
            <person name="Sandor L."/>
            <person name="Barry K."/>
            <person name="Martinez A.T."/>
            <person name="Xiao Y."/>
            <person name="Gibbons J.G."/>
            <person name="Terashima K."/>
            <person name="Grigoriev I.V."/>
            <person name="Hibbett D.S."/>
        </authorList>
    </citation>
    <scope>NUCLEOTIDE SEQUENCE</scope>
    <source>
        <strain evidence="6">JLM2183</strain>
    </source>
</reference>
<keyword evidence="6" id="KW-0378">Hydrolase</keyword>
<dbReference type="SUPFAM" id="SSF52540">
    <property type="entry name" value="P-loop containing nucleoside triphosphate hydrolases"/>
    <property type="match status" value="1"/>
</dbReference>
<dbReference type="GO" id="GO:0016887">
    <property type="term" value="F:ATP hydrolysis activity"/>
    <property type="evidence" value="ECO:0007669"/>
    <property type="project" value="InterPro"/>
</dbReference>
<dbReference type="InterPro" id="IPR003593">
    <property type="entry name" value="AAA+_ATPase"/>
</dbReference>
<evidence type="ECO:0000313" key="6">
    <source>
        <dbReference type="EMBL" id="KAJ4473834.1"/>
    </source>
</evidence>
<evidence type="ECO:0000256" key="4">
    <source>
        <dbReference type="SAM" id="Phobius"/>
    </source>
</evidence>
<name>A0A9W9DJQ1_9AGAR</name>
<gene>
    <name evidence="6" type="ORF">J3R30DRAFT_734618</name>
</gene>
<evidence type="ECO:0000256" key="2">
    <source>
        <dbReference type="ARBA" id="ARBA00022840"/>
    </source>
</evidence>
<evidence type="ECO:0000256" key="3">
    <source>
        <dbReference type="SAM" id="MobiDB-lite"/>
    </source>
</evidence>
<dbReference type="PROSITE" id="PS00211">
    <property type="entry name" value="ABC_TRANSPORTER_1"/>
    <property type="match status" value="1"/>
</dbReference>
<feature type="region of interest" description="Disordered" evidence="3">
    <location>
        <begin position="1"/>
        <end position="27"/>
    </location>
</feature>
<dbReference type="AlphaFoldDB" id="A0A9W9DJQ1"/>
<dbReference type="InterPro" id="IPR039421">
    <property type="entry name" value="Type_1_exporter"/>
</dbReference>
<dbReference type="PANTHER" id="PTHR43394">
    <property type="entry name" value="ATP-DEPENDENT PERMEASE MDL1, MITOCHONDRIAL"/>
    <property type="match status" value="1"/>
</dbReference>
<sequence length="718" mass="81083">MPRGGPRRRGGINTNRKGKFDPNDEKQVKHTKIGKVWELYEERQPELAKIPFSSKLNLERYLGLYDSLPSVWRMLKDIGSIRACWLYLSLYLVVQLVLSLIPAVQLWYSGQLLKIVEIAVEQRTVNKRLLFLVASSRVACSIADLILRHINTLISRPLNTRIKQYYTVHMFSVLARLDVPTYDDPLVQRQLEQAFPTNSRQSVIWRTVVGVINMGSTALMLVSQLFVLFSVLRNQQDGPLIALLSFSHSLLSSGSDTQSLFTRVWAATTHNADFIKLSGLRKAVADPAHRKEIVAGNMWEYMHSEYRRCITTLGEDAAEFFDVYEMFNQKRFPSFASIIQRPLQELPQIVFTLRAVQHPASIPLSLASLNLITTTATLFSHTLLKLFEQTGSISDNFATIRKMYEAINLANRIPDGPFPYPEDQQSLQMGMSVEFRNVSFKYPESKSYALRNVSFKIAKGQLCVILGQNGSGKSTILKLISRLYDPLEGQIFVDDQDIKTLKLADLRRALAILFQDYTHFPLSIKENIALGDPGHSDDIDRITQAATLGGASEFIERLEEGYDTYLDRPVRDYYSGLPEGTMDLFGRAVSFGRIRGIGGMKSNESTTLSGGQMQRIALSRTFMRSSVSEPSVGLLLFDEPSASLDPTAEHDLFERLRLLRGQKTMIFSSHRFGNLTRNADIILYMHDSVIVEGGSHNELLKAGGDYARIWNLQAQAFL</sequence>
<dbReference type="Proteomes" id="UP001150266">
    <property type="component" value="Unassembled WGS sequence"/>
</dbReference>
<keyword evidence="2" id="KW-0067">ATP-binding</keyword>
<keyword evidence="4" id="KW-0812">Transmembrane</keyword>
<keyword evidence="1" id="KW-0547">Nucleotide-binding</keyword>
<keyword evidence="4" id="KW-0472">Membrane</keyword>
<dbReference type="InterPro" id="IPR003439">
    <property type="entry name" value="ABC_transporter-like_ATP-bd"/>
</dbReference>
<feature type="transmembrane region" description="Helical" evidence="4">
    <location>
        <begin position="84"/>
        <end position="108"/>
    </location>
</feature>
<dbReference type="GO" id="GO:0015421">
    <property type="term" value="F:ABC-type oligopeptide transporter activity"/>
    <property type="evidence" value="ECO:0007669"/>
    <property type="project" value="TreeGrafter"/>
</dbReference>
<protein>
    <submittedName>
        <fullName evidence="6">P-loop containing nucleoside triphosphate hydrolase protein</fullName>
    </submittedName>
</protein>
<dbReference type="OrthoDB" id="6500128at2759"/>
<evidence type="ECO:0000259" key="5">
    <source>
        <dbReference type="PROSITE" id="PS50893"/>
    </source>
</evidence>
<evidence type="ECO:0000256" key="1">
    <source>
        <dbReference type="ARBA" id="ARBA00022741"/>
    </source>
</evidence>
<feature type="compositionally biased region" description="Basic residues" evidence="3">
    <location>
        <begin position="1"/>
        <end position="10"/>
    </location>
</feature>
<dbReference type="InterPro" id="IPR027417">
    <property type="entry name" value="P-loop_NTPase"/>
</dbReference>
<dbReference type="GO" id="GO:0005524">
    <property type="term" value="F:ATP binding"/>
    <property type="evidence" value="ECO:0007669"/>
    <property type="project" value="UniProtKB-KW"/>
</dbReference>
<accession>A0A9W9DJQ1</accession>